<organism evidence="4">
    <name type="scientific">Schistosoma curassoni</name>
    <dbReference type="NCBI Taxonomy" id="6186"/>
    <lineage>
        <taxon>Eukaryota</taxon>
        <taxon>Metazoa</taxon>
        <taxon>Spiralia</taxon>
        <taxon>Lophotrochozoa</taxon>
        <taxon>Platyhelminthes</taxon>
        <taxon>Trematoda</taxon>
        <taxon>Digenea</taxon>
        <taxon>Strigeidida</taxon>
        <taxon>Schistosomatoidea</taxon>
        <taxon>Schistosomatidae</taxon>
        <taxon>Schistosoma</taxon>
    </lineage>
</organism>
<dbReference type="EMBL" id="UZAK01032237">
    <property type="protein sequence ID" value="VDP24669.1"/>
    <property type="molecule type" value="Genomic_DNA"/>
</dbReference>
<protein>
    <submittedName>
        <fullName evidence="2 4">Uncharacterized protein</fullName>
    </submittedName>
</protein>
<keyword evidence="3" id="KW-1185">Reference proteome</keyword>
<evidence type="ECO:0000256" key="1">
    <source>
        <dbReference type="SAM" id="MobiDB-lite"/>
    </source>
</evidence>
<feature type="region of interest" description="Disordered" evidence="1">
    <location>
        <begin position="1"/>
        <end position="21"/>
    </location>
</feature>
<dbReference type="WBParaSite" id="SCUD_0000704601-mRNA-1">
    <property type="protein sequence ID" value="SCUD_0000704601-mRNA-1"/>
    <property type="gene ID" value="SCUD_0000704601"/>
</dbReference>
<gene>
    <name evidence="2" type="ORF">SCUD_LOCUS7046</name>
</gene>
<name>A0A183JWF1_9TREM</name>
<sequence>MVVGDSQQEKPGPGFRATWHSPTRCTCNLEGTSAS</sequence>
<accession>A0A183JWF1</accession>
<dbReference type="Proteomes" id="UP000279833">
    <property type="component" value="Unassembled WGS sequence"/>
</dbReference>
<evidence type="ECO:0000313" key="4">
    <source>
        <dbReference type="WBParaSite" id="SCUD_0000704601-mRNA-1"/>
    </source>
</evidence>
<dbReference type="AlphaFoldDB" id="A0A183JWF1"/>
<evidence type="ECO:0000313" key="3">
    <source>
        <dbReference type="Proteomes" id="UP000279833"/>
    </source>
</evidence>
<proteinExistence type="predicted"/>
<reference evidence="2 3" key="2">
    <citation type="submission" date="2018-11" db="EMBL/GenBank/DDBJ databases">
        <authorList>
            <consortium name="Pathogen Informatics"/>
        </authorList>
    </citation>
    <scope>NUCLEOTIDE SEQUENCE [LARGE SCALE GENOMIC DNA]</scope>
    <source>
        <strain evidence="2">Dakar</strain>
        <strain evidence="3">Dakar, Senegal</strain>
    </source>
</reference>
<reference evidence="4" key="1">
    <citation type="submission" date="2016-06" db="UniProtKB">
        <authorList>
            <consortium name="WormBaseParasite"/>
        </authorList>
    </citation>
    <scope>IDENTIFICATION</scope>
</reference>
<evidence type="ECO:0000313" key="2">
    <source>
        <dbReference type="EMBL" id="VDP24669.1"/>
    </source>
</evidence>